<dbReference type="InterPro" id="IPR019794">
    <property type="entry name" value="Peroxidases_AS"/>
</dbReference>
<keyword evidence="21" id="KW-1185">Reference proteome</keyword>
<dbReference type="EC" id="1.11.1.7" evidence="4 17"/>
<dbReference type="AlphaFoldDB" id="A0A371FR36"/>
<keyword evidence="9 17" id="KW-0560">Oxidoreductase</keyword>
<evidence type="ECO:0000256" key="10">
    <source>
        <dbReference type="ARBA" id="ARBA00023004"/>
    </source>
</evidence>
<protein>
    <recommendedName>
        <fullName evidence="4 17">Peroxidase</fullName>
        <ecNumber evidence="4 17">1.11.1.7</ecNumber>
    </recommendedName>
</protein>
<proteinExistence type="inferred from homology"/>
<feature type="domain" description="Plant heme peroxidase family profile" evidence="19">
    <location>
        <begin position="82"/>
        <end position="387"/>
    </location>
</feature>
<dbReference type="InterPro" id="IPR010255">
    <property type="entry name" value="Haem_peroxidase_sf"/>
</dbReference>
<comment type="cofactor">
    <cofactor evidence="14 17">
        <name>heme b</name>
        <dbReference type="ChEBI" id="CHEBI:60344"/>
    </cofactor>
    <text evidence="14 17">Binds 1 heme b (iron(II)-protoporphyrin IX) group per subunit.</text>
</comment>
<feature type="binding site" evidence="14">
    <location>
        <position position="129"/>
    </location>
    <ligand>
        <name>Ca(2+)</name>
        <dbReference type="ChEBI" id="CHEBI:29108"/>
        <label>1</label>
    </ligand>
</feature>
<comment type="caution">
    <text evidence="20">The sequence shown here is derived from an EMBL/GenBank/DDBJ whole genome shotgun (WGS) entry which is preliminary data.</text>
</comment>
<evidence type="ECO:0000256" key="13">
    <source>
        <dbReference type="PIRSR" id="PIRSR600823-2"/>
    </source>
</evidence>
<evidence type="ECO:0000256" key="4">
    <source>
        <dbReference type="ARBA" id="ARBA00012313"/>
    </source>
</evidence>
<feature type="binding site" description="axial binding residue" evidence="14">
    <location>
        <position position="252"/>
    </location>
    <ligand>
        <name>heme b</name>
        <dbReference type="ChEBI" id="CHEBI:60344"/>
    </ligand>
    <ligandPart>
        <name>Fe</name>
        <dbReference type="ChEBI" id="CHEBI:18248"/>
    </ligandPart>
</feature>
<feature type="binding site" evidence="14">
    <location>
        <position position="127"/>
    </location>
    <ligand>
        <name>Ca(2+)</name>
        <dbReference type="ChEBI" id="CHEBI:29108"/>
        <label>1</label>
    </ligand>
</feature>
<accession>A0A371FR36</accession>
<evidence type="ECO:0000256" key="11">
    <source>
        <dbReference type="ARBA" id="ARBA00023157"/>
    </source>
</evidence>
<feature type="signal peptide" evidence="17">
    <location>
        <begin position="1"/>
        <end position="21"/>
    </location>
</feature>
<keyword evidence="8 17" id="KW-0732">Signal</keyword>
<sequence length="387" mass="42703">MTHIFLTTISLLLLFLALSKAEDGPPTRPFRFPYLFPFSDHPVLPQGVSKNPQGQPNVPGQPNIPGQPGQQNLPQQADPFPGLKEEFYAHSCPKAEKIVADVLSHLVKTNPNAVANILRLQFHDCFVNGCDASVLLDFAPSGDKVEKSSMFNGLLLKGADMMDDIKTKLEEECPEVVSCADILAFASNAGMTMAGLPPRKPLGGRRDALISLATMAEADNLPLPDWTLDKMLELFNKKGFSLEEMVIMMGAHSVGISHCDAFMERVYNFKNTGKPDPTLTLEVVEELRKGCPNPGTPQYRNPPVNFDETPTVLDNLFYKNMVTRRKTLLITDSHLLEDPRTFPTVEKMAADASLFTKRFGEVMVKLSAVEVLTGNQGEVRKTCRSTN</sequence>
<feature type="region of interest" description="Disordered" evidence="18">
    <location>
        <begin position="45"/>
        <end position="78"/>
    </location>
</feature>
<evidence type="ECO:0000313" key="21">
    <source>
        <dbReference type="Proteomes" id="UP000257109"/>
    </source>
</evidence>
<dbReference type="Gene3D" id="1.10.420.10">
    <property type="entry name" value="Peroxidase, domain 2"/>
    <property type="match status" value="1"/>
</dbReference>
<evidence type="ECO:0000256" key="5">
    <source>
        <dbReference type="ARBA" id="ARBA00022559"/>
    </source>
</evidence>
<feature type="active site" description="Proton acceptor" evidence="12">
    <location>
        <position position="123"/>
    </location>
</feature>
<feature type="non-terminal residue" evidence="20">
    <location>
        <position position="1"/>
    </location>
</feature>
<organism evidence="20 21">
    <name type="scientific">Mucuna pruriens</name>
    <name type="common">Velvet bean</name>
    <name type="synonym">Dolichos pruriens</name>
    <dbReference type="NCBI Taxonomy" id="157652"/>
    <lineage>
        <taxon>Eukaryota</taxon>
        <taxon>Viridiplantae</taxon>
        <taxon>Streptophyta</taxon>
        <taxon>Embryophyta</taxon>
        <taxon>Tracheophyta</taxon>
        <taxon>Spermatophyta</taxon>
        <taxon>Magnoliopsida</taxon>
        <taxon>eudicotyledons</taxon>
        <taxon>Gunneridae</taxon>
        <taxon>Pentapetalae</taxon>
        <taxon>rosids</taxon>
        <taxon>fabids</taxon>
        <taxon>Fabales</taxon>
        <taxon>Fabaceae</taxon>
        <taxon>Papilionoideae</taxon>
        <taxon>50 kb inversion clade</taxon>
        <taxon>NPAAA clade</taxon>
        <taxon>indigoferoid/millettioid clade</taxon>
        <taxon>Phaseoleae</taxon>
        <taxon>Mucuna</taxon>
    </lineage>
</organism>
<keyword evidence="17" id="KW-0376">Hydrogen peroxide</keyword>
<comment type="similarity">
    <text evidence="17">Belongs to the peroxidase family. Classical plant (class III) peroxidase subfamily.</text>
</comment>
<evidence type="ECO:0000256" key="2">
    <source>
        <dbReference type="ARBA" id="ARBA00002322"/>
    </source>
</evidence>
<keyword evidence="11 16" id="KW-1015">Disulfide bond</keyword>
<comment type="subcellular location">
    <subcellularLocation>
        <location evidence="17">Secreted</location>
    </subcellularLocation>
</comment>
<dbReference type="FunFam" id="1.10.420.10:FF:000007">
    <property type="entry name" value="Peroxidase"/>
    <property type="match status" value="1"/>
</dbReference>
<feature type="binding site" evidence="14">
    <location>
        <position position="307"/>
    </location>
    <ligand>
        <name>Ca(2+)</name>
        <dbReference type="ChEBI" id="CHEBI:29108"/>
        <label>2</label>
    </ligand>
</feature>
<dbReference type="FunFam" id="1.10.520.10:FF:000023">
    <property type="entry name" value="Peroxidase"/>
    <property type="match status" value="1"/>
</dbReference>
<feature type="binding site" evidence="14">
    <location>
        <position position="131"/>
    </location>
    <ligand>
        <name>Ca(2+)</name>
        <dbReference type="ChEBI" id="CHEBI:29108"/>
        <label>1</label>
    </ligand>
</feature>
<dbReference type="Proteomes" id="UP000257109">
    <property type="component" value="Unassembled WGS sequence"/>
</dbReference>
<comment type="cofactor">
    <cofactor evidence="14 17">
        <name>Ca(2+)</name>
        <dbReference type="ChEBI" id="CHEBI:29108"/>
    </cofactor>
    <text evidence="14 17">Binds 2 calcium ions per subunit.</text>
</comment>
<keyword evidence="7 14" id="KW-0479">Metal-binding</keyword>
<evidence type="ECO:0000256" key="3">
    <source>
        <dbReference type="ARBA" id="ARBA00006873"/>
    </source>
</evidence>
<feature type="disulfide bond" evidence="16">
    <location>
        <begin position="92"/>
        <end position="173"/>
    </location>
</feature>
<keyword evidence="10 14" id="KW-0408">Iron</keyword>
<dbReference type="GO" id="GO:0006979">
    <property type="term" value="P:response to oxidative stress"/>
    <property type="evidence" value="ECO:0007669"/>
    <property type="project" value="UniProtKB-UniRule"/>
</dbReference>
<evidence type="ECO:0000259" key="19">
    <source>
        <dbReference type="PROSITE" id="PS50873"/>
    </source>
</evidence>
<dbReference type="PANTHER" id="PTHR31517:SF80">
    <property type="entry name" value="PEROXIDASE"/>
    <property type="match status" value="1"/>
</dbReference>
<comment type="catalytic activity">
    <reaction evidence="1 17">
        <text>2 a phenolic donor + H2O2 = 2 a phenolic radical donor + 2 H2O</text>
        <dbReference type="Rhea" id="RHEA:56136"/>
        <dbReference type="ChEBI" id="CHEBI:15377"/>
        <dbReference type="ChEBI" id="CHEBI:16240"/>
        <dbReference type="ChEBI" id="CHEBI:139520"/>
        <dbReference type="ChEBI" id="CHEBI:139521"/>
        <dbReference type="EC" id="1.11.1.7"/>
    </reaction>
</comment>
<feature type="disulfide bond" evidence="16">
    <location>
        <begin position="179"/>
        <end position="383"/>
    </location>
</feature>
<dbReference type="SUPFAM" id="SSF48113">
    <property type="entry name" value="Heme-dependent peroxidases"/>
    <property type="match status" value="1"/>
</dbReference>
<evidence type="ECO:0000256" key="8">
    <source>
        <dbReference type="ARBA" id="ARBA00022729"/>
    </source>
</evidence>
<feature type="binding site" evidence="14">
    <location>
        <position position="146"/>
    </location>
    <ligand>
        <name>Ca(2+)</name>
        <dbReference type="ChEBI" id="CHEBI:29108"/>
        <label>1</label>
    </ligand>
</feature>
<reference evidence="20" key="1">
    <citation type="submission" date="2018-05" db="EMBL/GenBank/DDBJ databases">
        <title>Draft genome of Mucuna pruriens seed.</title>
        <authorList>
            <person name="Nnadi N.E."/>
            <person name="Vos R."/>
            <person name="Hasami M.H."/>
            <person name="Devisetty U.K."/>
            <person name="Aguiy J.C."/>
        </authorList>
    </citation>
    <scope>NUCLEOTIDE SEQUENCE [LARGE SCALE GENOMIC DNA]</scope>
    <source>
        <strain evidence="20">JCA_2017</strain>
    </source>
</reference>
<feature type="binding site" evidence="14">
    <location>
        <position position="314"/>
    </location>
    <ligand>
        <name>Ca(2+)</name>
        <dbReference type="ChEBI" id="CHEBI:29108"/>
        <label>2</label>
    </ligand>
</feature>
<feature type="binding site" evidence="13">
    <location>
        <position position="222"/>
    </location>
    <ligand>
        <name>substrate</name>
    </ligand>
</feature>
<evidence type="ECO:0000256" key="16">
    <source>
        <dbReference type="PIRSR" id="PIRSR600823-5"/>
    </source>
</evidence>
<keyword evidence="5 17" id="KW-0575">Peroxidase</keyword>
<dbReference type="InterPro" id="IPR033905">
    <property type="entry name" value="Secretory_peroxidase"/>
</dbReference>
<dbReference type="PANTHER" id="PTHR31517">
    <property type="match status" value="1"/>
</dbReference>
<dbReference type="GO" id="GO:0042744">
    <property type="term" value="P:hydrogen peroxide catabolic process"/>
    <property type="evidence" value="ECO:0007669"/>
    <property type="project" value="UniProtKB-KW"/>
</dbReference>
<dbReference type="PROSITE" id="PS00436">
    <property type="entry name" value="PEROXIDASE_2"/>
    <property type="match status" value="1"/>
</dbReference>
<dbReference type="InterPro" id="IPR002016">
    <property type="entry name" value="Haem_peroxidase"/>
</dbReference>
<dbReference type="InterPro" id="IPR000823">
    <property type="entry name" value="Peroxidase_pln"/>
</dbReference>
<evidence type="ECO:0000256" key="1">
    <source>
        <dbReference type="ARBA" id="ARBA00000189"/>
    </source>
</evidence>
<dbReference type="GO" id="GO:0140825">
    <property type="term" value="F:lactoperoxidase activity"/>
    <property type="evidence" value="ECO:0007669"/>
    <property type="project" value="UniProtKB-EC"/>
</dbReference>
<evidence type="ECO:0000256" key="7">
    <source>
        <dbReference type="ARBA" id="ARBA00022723"/>
    </source>
</evidence>
<evidence type="ECO:0000256" key="14">
    <source>
        <dbReference type="PIRSR" id="PIRSR600823-3"/>
    </source>
</evidence>
<feature type="chain" id="PRO_5016479168" description="Peroxidase" evidence="17">
    <location>
        <begin position="22"/>
        <end position="387"/>
    </location>
</feature>
<keyword evidence="14 17" id="KW-0106">Calcium</keyword>
<dbReference type="InterPro" id="IPR019793">
    <property type="entry name" value="Peroxidases_heam-ligand_BS"/>
</dbReference>
<dbReference type="EMBL" id="QJKJ01008103">
    <property type="protein sequence ID" value="RDX80789.1"/>
    <property type="molecule type" value="Genomic_DNA"/>
</dbReference>
<feature type="site" description="Transition state stabilizer" evidence="15">
    <location>
        <position position="119"/>
    </location>
</feature>
<feature type="binding site" evidence="14">
    <location>
        <position position="133"/>
    </location>
    <ligand>
        <name>Ca(2+)</name>
        <dbReference type="ChEBI" id="CHEBI:29108"/>
        <label>1</label>
    </ligand>
</feature>
<feature type="disulfide bond" evidence="16">
    <location>
        <begin position="259"/>
        <end position="291"/>
    </location>
</feature>
<evidence type="ECO:0000256" key="9">
    <source>
        <dbReference type="ARBA" id="ARBA00023002"/>
    </source>
</evidence>
<evidence type="ECO:0000256" key="6">
    <source>
        <dbReference type="ARBA" id="ARBA00022617"/>
    </source>
</evidence>
<comment type="function">
    <text evidence="2">Removal of H(2)O(2), oxidation of toxic reductants, biosynthesis and degradation of lignin, suberization, auxin catabolism, response to environmental stresses such as wounding, pathogen attack and oxidative stress. These functions might be dependent on each isozyme/isoform in each plant tissue.</text>
</comment>
<feature type="compositionally biased region" description="Low complexity" evidence="18">
    <location>
        <begin position="51"/>
        <end position="76"/>
    </location>
</feature>
<dbReference type="GO" id="GO:0046872">
    <property type="term" value="F:metal ion binding"/>
    <property type="evidence" value="ECO:0007669"/>
    <property type="project" value="UniProtKB-UniRule"/>
</dbReference>
<dbReference type="PRINTS" id="PR00461">
    <property type="entry name" value="PLPEROXIDASE"/>
</dbReference>
<name>A0A371FR36_MUCPR</name>
<dbReference type="CDD" id="cd00693">
    <property type="entry name" value="secretory_peroxidase"/>
    <property type="match status" value="1"/>
</dbReference>
<dbReference type="Gene3D" id="1.10.520.10">
    <property type="match status" value="1"/>
</dbReference>
<evidence type="ECO:0000256" key="15">
    <source>
        <dbReference type="PIRSR" id="PIRSR600823-4"/>
    </source>
</evidence>
<feature type="binding site" evidence="14">
    <location>
        <position position="124"/>
    </location>
    <ligand>
        <name>Ca(2+)</name>
        <dbReference type="ChEBI" id="CHEBI:29108"/>
        <label>1</label>
    </ligand>
</feature>
<evidence type="ECO:0000256" key="18">
    <source>
        <dbReference type="SAM" id="MobiDB-lite"/>
    </source>
</evidence>
<keyword evidence="6 17" id="KW-0349">Heme</keyword>
<evidence type="ECO:0000256" key="17">
    <source>
        <dbReference type="RuleBase" id="RU362060"/>
    </source>
</evidence>
<keyword evidence="17" id="KW-0964">Secreted</keyword>
<comment type="similarity">
    <text evidence="3">Belongs to the peroxidase family. Ascorbate peroxidase subfamily.</text>
</comment>
<evidence type="ECO:0000313" key="20">
    <source>
        <dbReference type="EMBL" id="RDX80789.1"/>
    </source>
</evidence>
<dbReference type="Pfam" id="PF00141">
    <property type="entry name" value="peroxidase"/>
    <property type="match status" value="1"/>
</dbReference>
<dbReference type="GO" id="GO:0005576">
    <property type="term" value="C:extracellular region"/>
    <property type="evidence" value="ECO:0007669"/>
    <property type="project" value="UniProtKB-SubCell"/>
</dbReference>
<dbReference type="PROSITE" id="PS00435">
    <property type="entry name" value="PEROXIDASE_1"/>
    <property type="match status" value="1"/>
</dbReference>
<feature type="disulfide bond" evidence="16">
    <location>
        <begin position="125"/>
        <end position="130"/>
    </location>
</feature>
<gene>
    <name evidence="20" type="primary">PER36</name>
    <name evidence="20" type="ORF">CR513_38619</name>
</gene>
<evidence type="ECO:0000256" key="12">
    <source>
        <dbReference type="PIRSR" id="PIRSR600823-1"/>
    </source>
</evidence>
<dbReference type="PRINTS" id="PR00458">
    <property type="entry name" value="PEROXIDASE"/>
</dbReference>
<dbReference type="GO" id="GO:0020037">
    <property type="term" value="F:heme binding"/>
    <property type="evidence" value="ECO:0007669"/>
    <property type="project" value="UniProtKB-UniRule"/>
</dbReference>
<feature type="binding site" evidence="14">
    <location>
        <position position="309"/>
    </location>
    <ligand>
        <name>Ca(2+)</name>
        <dbReference type="ChEBI" id="CHEBI:29108"/>
        <label>2</label>
    </ligand>
</feature>
<dbReference type="OrthoDB" id="2113341at2759"/>
<dbReference type="PROSITE" id="PS50873">
    <property type="entry name" value="PEROXIDASE_4"/>
    <property type="match status" value="1"/>
</dbReference>
<dbReference type="STRING" id="157652.A0A371FR36"/>